<evidence type="ECO:0000313" key="2">
    <source>
        <dbReference type="EMBL" id="MBP2242166.1"/>
    </source>
</evidence>
<keyword evidence="1" id="KW-0812">Transmembrane</keyword>
<sequence length="94" mass="10216">MKQKINIGSFISSIVCILLFVIVSFSDLINNSVLGVHPLNLVFSFTLITFLLGVVGLSGVQNWKGMARSITTIIVTVGLSVFLSFILFFGTIFS</sequence>
<keyword evidence="3" id="KW-1185">Reference proteome</keyword>
<reference evidence="2 3" key="1">
    <citation type="submission" date="2021-03" db="EMBL/GenBank/DDBJ databases">
        <title>Genomic Encyclopedia of Type Strains, Phase IV (KMG-IV): sequencing the most valuable type-strain genomes for metagenomic binning, comparative biology and taxonomic classification.</title>
        <authorList>
            <person name="Goeker M."/>
        </authorList>
    </citation>
    <scope>NUCLEOTIDE SEQUENCE [LARGE SCALE GENOMIC DNA]</scope>
    <source>
        <strain evidence="2 3">DSM 26675</strain>
    </source>
</reference>
<feature type="transmembrane region" description="Helical" evidence="1">
    <location>
        <begin position="7"/>
        <end position="29"/>
    </location>
</feature>
<dbReference type="Proteomes" id="UP001519293">
    <property type="component" value="Unassembled WGS sequence"/>
</dbReference>
<dbReference type="EMBL" id="JAGIKZ010000016">
    <property type="protein sequence ID" value="MBP2242166.1"/>
    <property type="molecule type" value="Genomic_DNA"/>
</dbReference>
<proteinExistence type="predicted"/>
<comment type="caution">
    <text evidence="2">The sequence shown here is derived from an EMBL/GenBank/DDBJ whole genome shotgun (WGS) entry which is preliminary data.</text>
</comment>
<feature type="transmembrane region" description="Helical" evidence="1">
    <location>
        <begin position="72"/>
        <end position="93"/>
    </location>
</feature>
<gene>
    <name evidence="2" type="ORF">J2Z40_002739</name>
</gene>
<keyword evidence="1" id="KW-1133">Transmembrane helix</keyword>
<feature type="transmembrane region" description="Helical" evidence="1">
    <location>
        <begin position="41"/>
        <end position="60"/>
    </location>
</feature>
<protein>
    <submittedName>
        <fullName evidence="2">O-antigen ligase</fullName>
    </submittedName>
</protein>
<organism evidence="2 3">
    <name type="scientific">Cytobacillus eiseniae</name>
    <dbReference type="NCBI Taxonomy" id="762947"/>
    <lineage>
        <taxon>Bacteria</taxon>
        <taxon>Bacillati</taxon>
        <taxon>Bacillota</taxon>
        <taxon>Bacilli</taxon>
        <taxon>Bacillales</taxon>
        <taxon>Bacillaceae</taxon>
        <taxon>Cytobacillus</taxon>
    </lineage>
</organism>
<dbReference type="GO" id="GO:0016874">
    <property type="term" value="F:ligase activity"/>
    <property type="evidence" value="ECO:0007669"/>
    <property type="project" value="UniProtKB-KW"/>
</dbReference>
<keyword evidence="2" id="KW-0436">Ligase</keyword>
<name>A0ABS4RH04_9BACI</name>
<keyword evidence="1" id="KW-0472">Membrane</keyword>
<evidence type="ECO:0000313" key="3">
    <source>
        <dbReference type="Proteomes" id="UP001519293"/>
    </source>
</evidence>
<evidence type="ECO:0000256" key="1">
    <source>
        <dbReference type="SAM" id="Phobius"/>
    </source>
</evidence>
<accession>A0ABS4RH04</accession>